<accession>A0ABS4QDC9</accession>
<feature type="region of interest" description="Disordered" evidence="1">
    <location>
        <begin position="416"/>
        <end position="470"/>
    </location>
</feature>
<evidence type="ECO:0000256" key="1">
    <source>
        <dbReference type="SAM" id="MobiDB-lite"/>
    </source>
</evidence>
<gene>
    <name evidence="2" type="ORF">BJ987_002598</name>
</gene>
<feature type="compositionally biased region" description="Low complexity" evidence="1">
    <location>
        <begin position="295"/>
        <end position="345"/>
    </location>
</feature>
<feature type="compositionally biased region" description="Low complexity" evidence="1">
    <location>
        <begin position="220"/>
        <end position="237"/>
    </location>
</feature>
<dbReference type="Proteomes" id="UP001519325">
    <property type="component" value="Unassembled WGS sequence"/>
</dbReference>
<feature type="region of interest" description="Disordered" evidence="1">
    <location>
        <begin position="361"/>
        <end position="394"/>
    </location>
</feature>
<protein>
    <submittedName>
        <fullName evidence="2">F0F1-type ATP synthase membrane subunit b/b</fullName>
    </submittedName>
</protein>
<evidence type="ECO:0000313" key="3">
    <source>
        <dbReference type="Proteomes" id="UP001519325"/>
    </source>
</evidence>
<dbReference type="RefSeq" id="WP_209888762.1">
    <property type="nucleotide sequence ID" value="NZ_JAGGMR010000001.1"/>
</dbReference>
<organism evidence="2 3">
    <name type="scientific">Nocardia goodfellowii</name>
    <dbReference type="NCBI Taxonomy" id="882446"/>
    <lineage>
        <taxon>Bacteria</taxon>
        <taxon>Bacillati</taxon>
        <taxon>Actinomycetota</taxon>
        <taxon>Actinomycetes</taxon>
        <taxon>Mycobacteriales</taxon>
        <taxon>Nocardiaceae</taxon>
        <taxon>Nocardia</taxon>
    </lineage>
</organism>
<comment type="caution">
    <text evidence="2">The sequence shown here is derived from an EMBL/GenBank/DDBJ whole genome shotgun (WGS) entry which is preliminary data.</text>
</comment>
<feature type="region of interest" description="Disordered" evidence="1">
    <location>
        <begin position="1"/>
        <end position="32"/>
    </location>
</feature>
<proteinExistence type="predicted"/>
<evidence type="ECO:0000313" key="2">
    <source>
        <dbReference type="EMBL" id="MBP2189697.1"/>
    </source>
</evidence>
<name>A0ABS4QDC9_9NOCA</name>
<feature type="compositionally biased region" description="Low complexity" evidence="1">
    <location>
        <begin position="361"/>
        <end position="380"/>
    </location>
</feature>
<dbReference type="Gene3D" id="1.10.287.1060">
    <property type="entry name" value="ESAT-6-like"/>
    <property type="match status" value="1"/>
</dbReference>
<feature type="compositionally biased region" description="Gly residues" evidence="1">
    <location>
        <begin position="416"/>
        <end position="436"/>
    </location>
</feature>
<keyword evidence="3" id="KW-1185">Reference proteome</keyword>
<reference evidence="2 3" key="1">
    <citation type="submission" date="2021-03" db="EMBL/GenBank/DDBJ databases">
        <title>Sequencing the genomes of 1000 actinobacteria strains.</title>
        <authorList>
            <person name="Klenk H.-P."/>
        </authorList>
    </citation>
    <scope>NUCLEOTIDE SEQUENCE [LARGE SCALE GENOMIC DNA]</scope>
    <source>
        <strain evidence="2 3">DSM 45516</strain>
    </source>
</reference>
<feature type="compositionally biased region" description="Basic and acidic residues" evidence="1">
    <location>
        <begin position="262"/>
        <end position="284"/>
    </location>
</feature>
<feature type="compositionally biased region" description="Polar residues" evidence="1">
    <location>
        <begin position="246"/>
        <end position="261"/>
    </location>
</feature>
<feature type="region of interest" description="Disordered" evidence="1">
    <location>
        <begin position="204"/>
        <end position="345"/>
    </location>
</feature>
<feature type="compositionally biased region" description="Basic and acidic residues" evidence="1">
    <location>
        <begin position="9"/>
        <end position="25"/>
    </location>
</feature>
<dbReference type="EMBL" id="JAGGMR010000001">
    <property type="protein sequence ID" value="MBP2189697.1"/>
    <property type="molecule type" value="Genomic_DNA"/>
</dbReference>
<sequence>MSSDSVQQDPKKYDLDEFKPKDASVDKSTVLGDGTVTTEQGQIPWNTYGKSLETLVQYRNSINPESVRDMAKDWRTHGNALKSLAAQFSNQVNSKIIDSWDSDAGRSAAAPAVQRYAEQLTSLTSVLNAVASSLDFAADFLDTTRKNIPDEQGKLIDGKSIVETSGDYETDQTRAQLKSLLEQRANEVMNQVFLPGGKSADAAMPIFPLPKPVTQGLPDPTGKTNPGGPSGGPSPKIGGPGPGPATSPQLAALKQQQNTLADQRKAMEDAQKKAEADAKQRAAEIAKQTANAERQAALRTAQQQAQQAQQAAQQGLQKGLEAAQQAAQQGLQAAQQAAQQGLQAANAAGLPASLAGLGKELSKGMPKAAGPGPGPAKTGALSAGPSLAKDGSKLFPRASVSGTAATAAMAGRGLGAVAGQPGTPGGMGPAGAGAQGGQNQNRKRPAYLESTEHLEEALGDAPIASKPVAD</sequence>